<keyword evidence="3" id="KW-1185">Reference proteome</keyword>
<feature type="signal peptide" evidence="1">
    <location>
        <begin position="1"/>
        <end position="25"/>
    </location>
</feature>
<dbReference type="PROSITE" id="PS51257">
    <property type="entry name" value="PROKAR_LIPOPROTEIN"/>
    <property type="match status" value="1"/>
</dbReference>
<organism evidence="2 3">
    <name type="scientific">Chryseosolibacter histidini</name>
    <dbReference type="NCBI Taxonomy" id="2782349"/>
    <lineage>
        <taxon>Bacteria</taxon>
        <taxon>Pseudomonadati</taxon>
        <taxon>Bacteroidota</taxon>
        <taxon>Cytophagia</taxon>
        <taxon>Cytophagales</taxon>
        <taxon>Chryseotaleaceae</taxon>
        <taxon>Chryseosolibacter</taxon>
    </lineage>
</organism>
<name>A0AAP2DQJ4_9BACT</name>
<accession>A0AAP2DQJ4</accession>
<proteinExistence type="predicted"/>
<gene>
    <name evidence="2" type="ORF">KK083_21020</name>
</gene>
<dbReference type="Proteomes" id="UP001319200">
    <property type="component" value="Unassembled WGS sequence"/>
</dbReference>
<reference evidence="2 3" key="1">
    <citation type="submission" date="2021-05" db="EMBL/GenBank/DDBJ databases">
        <title>A Polyphasic approach of four new species of the genus Ohtaekwangia: Ohtaekwangia histidinii sp. nov., Ohtaekwangia cretensis sp. nov., Ohtaekwangia indiensis sp. nov., Ohtaekwangia reichenbachii sp. nov. from diverse environment.</title>
        <authorList>
            <person name="Octaviana S."/>
        </authorList>
    </citation>
    <scope>NUCLEOTIDE SEQUENCE [LARGE SCALE GENOMIC DNA]</scope>
    <source>
        <strain evidence="2 3">PWU4</strain>
    </source>
</reference>
<feature type="chain" id="PRO_5042888403" description="FAS1 domain-containing protein" evidence="1">
    <location>
        <begin position="26"/>
        <end position="227"/>
    </location>
</feature>
<dbReference type="InterPro" id="IPR036378">
    <property type="entry name" value="FAS1_dom_sf"/>
</dbReference>
<dbReference type="AlphaFoldDB" id="A0AAP2DQJ4"/>
<sequence length="227" mass="25601">MKKRNIYTLIAVAFAAFAITGCELAGLDLQEKYDYDDKAGLISNELHKSVWEFLNSRTDAFSLMLEGIDYAGLSGEYDKPNSTYMALTDNAIQIYFVNHRLVNPNWVKGDPSTGDSLLAPAVSLKQYPQEQVREMLLYHIVKGAYSWNNLPPVQTWYDSYASGDLAKVNLYLGKNDRSPAITFNNFPSHYLTNLRARSSNMKANNGSYVHALDAYLEYPTLVDLNDN</sequence>
<evidence type="ECO:0008006" key="4">
    <source>
        <dbReference type="Google" id="ProtNLM"/>
    </source>
</evidence>
<evidence type="ECO:0000313" key="3">
    <source>
        <dbReference type="Proteomes" id="UP001319200"/>
    </source>
</evidence>
<dbReference type="EMBL" id="JAHESF010000025">
    <property type="protein sequence ID" value="MBT1699392.1"/>
    <property type="molecule type" value="Genomic_DNA"/>
</dbReference>
<keyword evidence="1" id="KW-0732">Signal</keyword>
<dbReference type="SUPFAM" id="SSF82153">
    <property type="entry name" value="FAS1 domain"/>
    <property type="match status" value="1"/>
</dbReference>
<protein>
    <recommendedName>
        <fullName evidence="4">FAS1 domain-containing protein</fullName>
    </recommendedName>
</protein>
<dbReference type="RefSeq" id="WP_254167305.1">
    <property type="nucleotide sequence ID" value="NZ_JAHESF010000025.1"/>
</dbReference>
<evidence type="ECO:0000313" key="2">
    <source>
        <dbReference type="EMBL" id="MBT1699392.1"/>
    </source>
</evidence>
<dbReference type="Gene3D" id="2.30.180.10">
    <property type="entry name" value="FAS1 domain"/>
    <property type="match status" value="1"/>
</dbReference>
<evidence type="ECO:0000256" key="1">
    <source>
        <dbReference type="SAM" id="SignalP"/>
    </source>
</evidence>
<comment type="caution">
    <text evidence="2">The sequence shown here is derived from an EMBL/GenBank/DDBJ whole genome shotgun (WGS) entry which is preliminary data.</text>
</comment>